<reference evidence="9" key="1">
    <citation type="submission" date="2013-04" db="EMBL/GenBank/DDBJ databases">
        <title>The genome sequencing project of 58 acetic acid bacteria.</title>
        <authorList>
            <person name="Okamoto-Kainuma A."/>
            <person name="Ishikawa M."/>
            <person name="Umino S."/>
            <person name="Koizumi Y."/>
            <person name="Shiwa Y."/>
            <person name="Yoshikawa H."/>
            <person name="Matsutani M."/>
            <person name="Matsushita K."/>
        </authorList>
    </citation>
    <scope>NUCLEOTIDE SEQUENCE</scope>
    <source>
        <strain evidence="9">NRIC 0535</strain>
    </source>
</reference>
<gene>
    <name evidence="9" type="ORF">AA0535_0946</name>
</gene>
<evidence type="ECO:0000313" key="10">
    <source>
        <dbReference type="Proteomes" id="UP001062776"/>
    </source>
</evidence>
<comment type="similarity">
    <text evidence="2 6">Belongs to the class-C beta-lactamase family.</text>
</comment>
<proteinExistence type="inferred from homology"/>
<evidence type="ECO:0000256" key="7">
    <source>
        <dbReference type="SAM" id="SignalP"/>
    </source>
</evidence>
<evidence type="ECO:0000256" key="1">
    <source>
        <dbReference type="ARBA" id="ARBA00001526"/>
    </source>
</evidence>
<dbReference type="EMBL" id="BAPV01000005">
    <property type="protein sequence ID" value="GBQ86151.1"/>
    <property type="molecule type" value="Genomic_DNA"/>
</dbReference>
<keyword evidence="7" id="KW-0732">Signal</keyword>
<evidence type="ECO:0000256" key="6">
    <source>
        <dbReference type="RuleBase" id="RU361140"/>
    </source>
</evidence>
<organism evidence="9 10">
    <name type="scientific">Asaia krungthepensis NRIC 0535</name>
    <dbReference type="NCBI Taxonomy" id="1307925"/>
    <lineage>
        <taxon>Bacteria</taxon>
        <taxon>Pseudomonadati</taxon>
        <taxon>Pseudomonadota</taxon>
        <taxon>Alphaproteobacteria</taxon>
        <taxon>Acetobacterales</taxon>
        <taxon>Acetobacteraceae</taxon>
        <taxon>Asaia</taxon>
    </lineage>
</organism>
<feature type="chain" id="PRO_5046454524" description="Beta-lactamase" evidence="7">
    <location>
        <begin position="25"/>
        <end position="381"/>
    </location>
</feature>
<protein>
    <recommendedName>
        <fullName evidence="3 6">Beta-lactamase</fullName>
        <ecNumber evidence="3 6">3.5.2.6</ecNumber>
    </recommendedName>
</protein>
<keyword evidence="10" id="KW-1185">Reference proteome</keyword>
<evidence type="ECO:0000256" key="4">
    <source>
        <dbReference type="ARBA" id="ARBA00022801"/>
    </source>
</evidence>
<dbReference type="PANTHER" id="PTHR46825">
    <property type="entry name" value="D-ALANYL-D-ALANINE-CARBOXYPEPTIDASE/ENDOPEPTIDASE AMPH"/>
    <property type="match status" value="1"/>
</dbReference>
<feature type="signal peptide" evidence="7">
    <location>
        <begin position="1"/>
        <end position="24"/>
    </location>
</feature>
<dbReference type="SUPFAM" id="SSF56601">
    <property type="entry name" value="beta-lactamase/transpeptidase-like"/>
    <property type="match status" value="1"/>
</dbReference>
<evidence type="ECO:0000256" key="2">
    <source>
        <dbReference type="ARBA" id="ARBA00007840"/>
    </source>
</evidence>
<evidence type="ECO:0000313" key="9">
    <source>
        <dbReference type="EMBL" id="GBQ86151.1"/>
    </source>
</evidence>
<name>A0ABQ0Q0I3_9PROT</name>
<evidence type="ECO:0000256" key="5">
    <source>
        <dbReference type="ARBA" id="ARBA00023251"/>
    </source>
</evidence>
<dbReference type="NCBIfam" id="NF033085">
    <property type="entry name" value="bla_class_C"/>
    <property type="match status" value="1"/>
</dbReference>
<keyword evidence="5 6" id="KW-0046">Antibiotic resistance</keyword>
<dbReference type="PROSITE" id="PS00336">
    <property type="entry name" value="BETA_LACTAMASE_C"/>
    <property type="match status" value="1"/>
</dbReference>
<evidence type="ECO:0000259" key="8">
    <source>
        <dbReference type="Pfam" id="PF00144"/>
    </source>
</evidence>
<dbReference type="Gene3D" id="3.40.710.10">
    <property type="entry name" value="DD-peptidase/beta-lactamase superfamily"/>
    <property type="match status" value="1"/>
</dbReference>
<dbReference type="PANTHER" id="PTHR46825:SF8">
    <property type="entry name" value="BETA-LACTAMASE-RELATED"/>
    <property type="match status" value="1"/>
</dbReference>
<dbReference type="InterPro" id="IPR001466">
    <property type="entry name" value="Beta-lactam-related"/>
</dbReference>
<comment type="catalytic activity">
    <reaction evidence="1 6">
        <text>a beta-lactam + H2O = a substituted beta-amino acid</text>
        <dbReference type="Rhea" id="RHEA:20401"/>
        <dbReference type="ChEBI" id="CHEBI:15377"/>
        <dbReference type="ChEBI" id="CHEBI:35627"/>
        <dbReference type="ChEBI" id="CHEBI:140347"/>
        <dbReference type="EC" id="3.5.2.6"/>
    </reaction>
</comment>
<sequence>MRRMIRPWLSLSLLALSPIASTRADTLDDRIETAFAPLVSRYDVPGLVIGVTQDGVHHFYATGLASRADKRPVTPDTLFELGSMSKIFTATLAALAVERGKMALGDTVAHHLCNDQCRIGNDLTLLDLATHHSGGLPLQVPETIHDINGLIAWLKTWQPPEPGARSYSNVSIGLLGFISGQSLGLPYAEAAQTILFPALNLHHTWIQVPHDDMGHYAYGYDRKTDAAIRVHPGVLADEAYGVKSTARDMLALLDVELGLGHPPAEIGRAVALTQKGRFLTAFFTQDMIWEHYPWPTPLQPMMLGNGYDFILKPQPVKVLSLDTPQNNAVIFNKTGSTDGFGGYIVMIPSRRIGIIMLANRNTPNEARVQATYTLLRALLRK</sequence>
<dbReference type="InterPro" id="IPR050491">
    <property type="entry name" value="AmpC-like"/>
</dbReference>
<dbReference type="Pfam" id="PF00144">
    <property type="entry name" value="Beta-lactamase"/>
    <property type="match status" value="1"/>
</dbReference>
<dbReference type="InterPro" id="IPR058136">
    <property type="entry name" value="AmpC"/>
</dbReference>
<dbReference type="RefSeq" id="WP_264814758.1">
    <property type="nucleotide sequence ID" value="NZ_BAPV01000005.1"/>
</dbReference>
<dbReference type="InterPro" id="IPR012338">
    <property type="entry name" value="Beta-lactam/transpept-like"/>
</dbReference>
<dbReference type="EC" id="3.5.2.6" evidence="3 6"/>
<dbReference type="Proteomes" id="UP001062776">
    <property type="component" value="Unassembled WGS sequence"/>
</dbReference>
<dbReference type="InterPro" id="IPR001586">
    <property type="entry name" value="Beta-lactam_class-C_AS"/>
</dbReference>
<accession>A0ABQ0Q0I3</accession>
<comment type="caution">
    <text evidence="9">The sequence shown here is derived from an EMBL/GenBank/DDBJ whole genome shotgun (WGS) entry which is preliminary data.</text>
</comment>
<evidence type="ECO:0000256" key="3">
    <source>
        <dbReference type="ARBA" id="ARBA00012865"/>
    </source>
</evidence>
<feature type="domain" description="Beta-lactamase-related" evidence="8">
    <location>
        <begin position="32"/>
        <end position="375"/>
    </location>
</feature>
<keyword evidence="4 6" id="KW-0378">Hydrolase</keyword>